<dbReference type="Pfam" id="PF02671">
    <property type="entry name" value="PAH"/>
    <property type="match status" value="3"/>
</dbReference>
<evidence type="ECO:0000256" key="6">
    <source>
        <dbReference type="ARBA" id="ARBA00023242"/>
    </source>
</evidence>
<keyword evidence="11" id="KW-1185">Reference proteome</keyword>
<proteinExistence type="predicted"/>
<feature type="region of interest" description="Disordered" evidence="8">
    <location>
        <begin position="641"/>
        <end position="733"/>
    </location>
</feature>
<dbReference type="Proteomes" id="UP000193944">
    <property type="component" value="Unassembled WGS sequence"/>
</dbReference>
<dbReference type="AlphaFoldDB" id="A0A1Y1XMR5"/>
<organism evidence="10 11">
    <name type="scientific">Anaeromyces robustus</name>
    <dbReference type="NCBI Taxonomy" id="1754192"/>
    <lineage>
        <taxon>Eukaryota</taxon>
        <taxon>Fungi</taxon>
        <taxon>Fungi incertae sedis</taxon>
        <taxon>Chytridiomycota</taxon>
        <taxon>Chytridiomycota incertae sedis</taxon>
        <taxon>Neocallimastigomycetes</taxon>
        <taxon>Neocallimastigales</taxon>
        <taxon>Neocallimastigaceae</taxon>
        <taxon>Anaeromyces</taxon>
    </lineage>
</organism>
<dbReference type="InterPro" id="IPR036600">
    <property type="entry name" value="PAH_sf"/>
</dbReference>
<feature type="region of interest" description="Disordered" evidence="8">
    <location>
        <begin position="1087"/>
        <end position="1132"/>
    </location>
</feature>
<dbReference type="Pfam" id="PF08295">
    <property type="entry name" value="Sin3_corepress"/>
    <property type="match status" value="1"/>
</dbReference>
<dbReference type="PANTHER" id="PTHR12346:SF0">
    <property type="entry name" value="SIN3A, ISOFORM G"/>
    <property type="match status" value="1"/>
</dbReference>
<keyword evidence="6 7" id="KW-0539">Nucleus</keyword>
<dbReference type="EMBL" id="MCFG01000013">
    <property type="protein sequence ID" value="ORX87028.1"/>
    <property type="molecule type" value="Genomic_DNA"/>
</dbReference>
<evidence type="ECO:0000256" key="3">
    <source>
        <dbReference type="ARBA" id="ARBA00022737"/>
    </source>
</evidence>
<dbReference type="STRING" id="1754192.A0A1Y1XMR5"/>
<comment type="caution">
    <text evidence="10">The sequence shown here is derived from an EMBL/GenBank/DDBJ whole genome shotgun (WGS) entry which is preliminary data.</text>
</comment>
<dbReference type="SMART" id="SM00761">
    <property type="entry name" value="HDAC_interact"/>
    <property type="match status" value="1"/>
</dbReference>
<evidence type="ECO:0000259" key="9">
    <source>
        <dbReference type="SMART" id="SM00761"/>
    </source>
</evidence>
<keyword evidence="2" id="KW-0678">Repressor</keyword>
<feature type="compositionally biased region" description="Basic and acidic residues" evidence="8">
    <location>
        <begin position="691"/>
        <end position="703"/>
    </location>
</feature>
<keyword evidence="5" id="KW-0804">Transcription</keyword>
<evidence type="ECO:0000256" key="8">
    <source>
        <dbReference type="SAM" id="MobiDB-lite"/>
    </source>
</evidence>
<gene>
    <name evidence="10" type="ORF">BCR32DRAFT_228297</name>
</gene>
<dbReference type="FunFam" id="1.20.1160.11:FF:000001">
    <property type="entry name" value="Paired amphipathic helix protein Sin3"/>
    <property type="match status" value="1"/>
</dbReference>
<evidence type="ECO:0000256" key="2">
    <source>
        <dbReference type="ARBA" id="ARBA00022491"/>
    </source>
</evidence>
<dbReference type="InterPro" id="IPR003822">
    <property type="entry name" value="PAH"/>
</dbReference>
<reference evidence="10 11" key="2">
    <citation type="submission" date="2016-08" db="EMBL/GenBank/DDBJ databases">
        <title>Pervasive Adenine N6-methylation of Active Genes in Fungi.</title>
        <authorList>
            <consortium name="DOE Joint Genome Institute"/>
            <person name="Mondo S.J."/>
            <person name="Dannebaum R.O."/>
            <person name="Kuo R.C."/>
            <person name="Labutti K."/>
            <person name="Haridas S."/>
            <person name="Kuo A."/>
            <person name="Salamov A."/>
            <person name="Ahrendt S.R."/>
            <person name="Lipzen A."/>
            <person name="Sullivan W."/>
            <person name="Andreopoulos W.B."/>
            <person name="Clum A."/>
            <person name="Lindquist E."/>
            <person name="Daum C."/>
            <person name="Ramamoorthy G.K."/>
            <person name="Gryganskyi A."/>
            <person name="Culley D."/>
            <person name="Magnuson J.K."/>
            <person name="James T.Y."/>
            <person name="O'Malley M.A."/>
            <person name="Stajich J.E."/>
            <person name="Spatafora J.W."/>
            <person name="Visel A."/>
            <person name="Grigoriev I.V."/>
        </authorList>
    </citation>
    <scope>NUCLEOTIDE SEQUENCE [LARGE SCALE GENOMIC DNA]</scope>
    <source>
        <strain evidence="10 11">S4</strain>
    </source>
</reference>
<keyword evidence="4" id="KW-0805">Transcription regulation</keyword>
<dbReference type="GO" id="GO:0003714">
    <property type="term" value="F:transcription corepressor activity"/>
    <property type="evidence" value="ECO:0007669"/>
    <property type="project" value="InterPro"/>
</dbReference>
<evidence type="ECO:0000256" key="4">
    <source>
        <dbReference type="ARBA" id="ARBA00023015"/>
    </source>
</evidence>
<dbReference type="GO" id="GO:0000122">
    <property type="term" value="P:negative regulation of transcription by RNA polymerase II"/>
    <property type="evidence" value="ECO:0007669"/>
    <property type="project" value="TreeGrafter"/>
</dbReference>
<dbReference type="InterPro" id="IPR039774">
    <property type="entry name" value="Sin3-like"/>
</dbReference>
<sequence length="1132" mass="132340">MSDQNQSNNYQQLNVNDALSYLEQVKTQFKDQPEIYNRFLDIMKDFKSQAIDTPGVIDRVSTLFTSHPKLITGFNTFLPPGYKIEPTNNPNNPVRVITPNSMNMDMMQKQNQMSSHQMPNQMKYQQQQINTRHKAPVEFNHAINYVNKIKVRFLKEPDIYKQFLEILQTYQKEQRPIGEVYSQVKVLFKNAEDLLDEFKQFLPDNGNSTIVETKSIINNQVDGTVNKKVQSQITTPTSTSTKKSSKRQSSSVNNSNLNATNAPPAKKARTSFMEENSGTIEELEFFEKAKKVIGNKATYYEFLKVLNLFNQDIIDAKTLVESVEPFLSRSPELFYWFKSFVKYEEEVEPEIIAPKYNDVDYTLCLRAGHSYRLLPLSLTHPKCSGRDKLCYEVLNDEYVSHPIFLSEDGGFQAQKKNPFEEAMHRCEDERYDFDYYLTNLLLTIALFESIVDKMDKMSNEEKSKFKLPPDLGSKSPSIYQKIVKKIYDRERGEEVILAIQNSPAIAVPVVLKRLKQKNEEWKKAKKEWSKVWREVHNKNFYKSLDHRFLLIKQADKKNIAVKSLVHEIETLHAEQLKKRDSSSNYQYSLAFKDATIFGDMKKIIRYYLRHCHTFNESDIKRIIKFLNEFIPKFFHVKNIEDDNDYDEDEDEDEENDEERLETTDESHSTETATENDLSDSKNDTINNKNGNDLRKKILKKSHENNSNNNNNNDNNDNDNNNNNNNNNKMEVDNISSSNSTISILESADNDNETADSVASSVETQKSKIFDHESLKIHTLRPIFLLFGNNVFYCFFRLYHKLYERLLNLKISSEKMEKEPDQLDSINPIAVELGFIKKEVIQQNAEFCRKGRYSELLKLIKRFFEDTHENQEFEEKARILFVNQAYQIFTVDKIVQAIAKQIQIITNDNVCQELIKLYNKDSEKDLHSPRREAIYKLSVKTALQDENLYKFEFNNLENILTIQLISKDDYLTDSSVSSEEKWSVYVDRYMQLGATEGIHIKPNEPFLRRNLPQIIPDEPPTNLIMHSGLELKICVNTYKLFFVNNTEDYFRRSNTKLPEEKLKSIKEKRKNKFIKWFSSVNEITEEEGKKSLNFEEKKDENKKDDTTTKYNDKKESKVTTPSDSKAVEPVKEK</sequence>
<protein>
    <recommendedName>
        <fullName evidence="9">Histone deacetylase interacting domain-containing protein</fullName>
    </recommendedName>
</protein>
<dbReference type="GO" id="GO:0033698">
    <property type="term" value="C:Rpd3L complex"/>
    <property type="evidence" value="ECO:0007669"/>
    <property type="project" value="UniProtKB-ARBA"/>
</dbReference>
<dbReference type="OrthoDB" id="10265969at2759"/>
<name>A0A1Y1XMR5_9FUNG</name>
<dbReference type="PROSITE" id="PS51477">
    <property type="entry name" value="PAH"/>
    <property type="match status" value="3"/>
</dbReference>
<dbReference type="FunFam" id="1.20.1160.11:FF:000003">
    <property type="entry name" value="Paired amphipathic helix SIN3-like protein"/>
    <property type="match status" value="1"/>
</dbReference>
<dbReference type="InterPro" id="IPR031693">
    <property type="entry name" value="Sin3_C"/>
</dbReference>
<dbReference type="SUPFAM" id="SSF47762">
    <property type="entry name" value="PAH2 domain"/>
    <property type="match status" value="3"/>
</dbReference>
<dbReference type="Gene3D" id="1.20.1160.11">
    <property type="entry name" value="Paired amphipathic helix"/>
    <property type="match status" value="3"/>
</dbReference>
<dbReference type="InterPro" id="IPR013194">
    <property type="entry name" value="HDAC_interact_dom"/>
</dbReference>
<dbReference type="PANTHER" id="PTHR12346">
    <property type="entry name" value="SIN3B-RELATED"/>
    <property type="match status" value="1"/>
</dbReference>
<feature type="compositionally biased region" description="Acidic residues" evidence="8">
    <location>
        <begin position="641"/>
        <end position="659"/>
    </location>
</feature>
<evidence type="ECO:0000256" key="5">
    <source>
        <dbReference type="ARBA" id="ARBA00023163"/>
    </source>
</evidence>
<evidence type="ECO:0000256" key="1">
    <source>
        <dbReference type="ARBA" id="ARBA00004123"/>
    </source>
</evidence>
<feature type="region of interest" description="Disordered" evidence="8">
    <location>
        <begin position="228"/>
        <end position="272"/>
    </location>
</feature>
<evidence type="ECO:0000313" key="11">
    <source>
        <dbReference type="Proteomes" id="UP000193944"/>
    </source>
</evidence>
<feature type="compositionally biased region" description="Basic and acidic residues" evidence="8">
    <location>
        <begin position="1087"/>
        <end position="1116"/>
    </location>
</feature>
<comment type="subcellular location">
    <subcellularLocation>
        <location evidence="1 7">Nucleus</location>
    </subcellularLocation>
</comment>
<dbReference type="Pfam" id="PF16879">
    <property type="entry name" value="Sin3a_C"/>
    <property type="match status" value="1"/>
</dbReference>
<keyword evidence="3" id="KW-0677">Repeat</keyword>
<dbReference type="GO" id="GO:0010628">
    <property type="term" value="P:positive regulation of gene expression"/>
    <property type="evidence" value="ECO:0007669"/>
    <property type="project" value="UniProtKB-ARBA"/>
</dbReference>
<evidence type="ECO:0000313" key="10">
    <source>
        <dbReference type="EMBL" id="ORX87028.1"/>
    </source>
</evidence>
<accession>A0A1Y1XMR5</accession>
<feature type="domain" description="Histone deacetylase interacting" evidence="9">
    <location>
        <begin position="363"/>
        <end position="464"/>
    </location>
</feature>
<reference evidence="10 11" key="1">
    <citation type="submission" date="2016-08" db="EMBL/GenBank/DDBJ databases">
        <title>A Parts List for Fungal Cellulosomes Revealed by Comparative Genomics.</title>
        <authorList>
            <consortium name="DOE Joint Genome Institute"/>
            <person name="Haitjema C.H."/>
            <person name="Gilmore S.P."/>
            <person name="Henske J.K."/>
            <person name="Solomon K.V."/>
            <person name="De Groot R."/>
            <person name="Kuo A."/>
            <person name="Mondo S.J."/>
            <person name="Salamov A.A."/>
            <person name="Labutti K."/>
            <person name="Zhao Z."/>
            <person name="Chiniquy J."/>
            <person name="Barry K."/>
            <person name="Brewer H.M."/>
            <person name="Purvine S.O."/>
            <person name="Wright A.T."/>
            <person name="Boxma B."/>
            <person name="Van Alen T."/>
            <person name="Hackstein J.H."/>
            <person name="Baker S.E."/>
            <person name="Grigoriev I.V."/>
            <person name="O'Malley M.A."/>
        </authorList>
    </citation>
    <scope>NUCLEOTIDE SEQUENCE [LARGE SCALE GENOMIC DNA]</scope>
    <source>
        <strain evidence="10 11">S4</strain>
    </source>
</reference>
<feature type="compositionally biased region" description="Low complexity" evidence="8">
    <location>
        <begin position="704"/>
        <end position="733"/>
    </location>
</feature>
<dbReference type="FunFam" id="1.20.1160.11:FF:000002">
    <property type="entry name" value="Paired amphipathic helix protein SIN3"/>
    <property type="match status" value="1"/>
</dbReference>
<feature type="compositionally biased region" description="Low complexity" evidence="8">
    <location>
        <begin position="230"/>
        <end position="256"/>
    </location>
</feature>
<evidence type="ECO:0000256" key="7">
    <source>
        <dbReference type="PROSITE-ProRule" id="PRU00810"/>
    </source>
</evidence>